<organism evidence="2 3">
    <name type="scientific">Gnathostoma spinigerum</name>
    <dbReference type="NCBI Taxonomy" id="75299"/>
    <lineage>
        <taxon>Eukaryota</taxon>
        <taxon>Metazoa</taxon>
        <taxon>Ecdysozoa</taxon>
        <taxon>Nematoda</taxon>
        <taxon>Chromadorea</taxon>
        <taxon>Rhabditida</taxon>
        <taxon>Spirurina</taxon>
        <taxon>Gnathostomatomorpha</taxon>
        <taxon>Gnathostomatoidea</taxon>
        <taxon>Gnathostomatidae</taxon>
        <taxon>Gnathostoma</taxon>
    </lineage>
</organism>
<name>A0ABD6EWU0_9BILA</name>
<dbReference type="AlphaFoldDB" id="A0ABD6EWU0"/>
<proteinExistence type="predicted"/>
<keyword evidence="3" id="KW-1185">Reference proteome</keyword>
<protein>
    <submittedName>
        <fullName evidence="2">Uncharacterized protein</fullName>
    </submittedName>
</protein>
<feature type="region of interest" description="Disordered" evidence="1">
    <location>
        <begin position="1"/>
        <end position="30"/>
    </location>
</feature>
<accession>A0ABD6EWU0</accession>
<sequence>MSVANSASKENNDTHSEEGLARKKSDPDTLRKNFGDSMLAAELPWGSMKVVPLSSVEYVTSPSLFAAKIVMCELFNAFERKLQSITHEDALVRHSVHEACCFVLII</sequence>
<evidence type="ECO:0000256" key="1">
    <source>
        <dbReference type="SAM" id="MobiDB-lite"/>
    </source>
</evidence>
<reference evidence="2 3" key="1">
    <citation type="submission" date="2024-08" db="EMBL/GenBank/DDBJ databases">
        <title>Gnathostoma spinigerum genome.</title>
        <authorList>
            <person name="Gonzalez-Bertolin B."/>
            <person name="Monzon S."/>
            <person name="Zaballos A."/>
            <person name="Jimenez P."/>
            <person name="Dekumyoy P."/>
            <person name="Varona S."/>
            <person name="Cuesta I."/>
            <person name="Sumanam S."/>
            <person name="Adisakwattana P."/>
            <person name="Gasser R.B."/>
            <person name="Hernandez-Gonzalez A."/>
            <person name="Young N.D."/>
            <person name="Perteguer M.J."/>
        </authorList>
    </citation>
    <scope>NUCLEOTIDE SEQUENCE [LARGE SCALE GENOMIC DNA]</scope>
    <source>
        <strain evidence="2">AL3</strain>
        <tissue evidence="2">Liver</tissue>
    </source>
</reference>
<dbReference type="EMBL" id="JBGFUD010017366">
    <property type="protein sequence ID" value="MFH4984410.1"/>
    <property type="molecule type" value="Genomic_DNA"/>
</dbReference>
<evidence type="ECO:0000313" key="3">
    <source>
        <dbReference type="Proteomes" id="UP001608902"/>
    </source>
</evidence>
<evidence type="ECO:0000313" key="2">
    <source>
        <dbReference type="EMBL" id="MFH4984410.1"/>
    </source>
</evidence>
<gene>
    <name evidence="2" type="ORF">AB6A40_011119</name>
</gene>
<dbReference type="Proteomes" id="UP001608902">
    <property type="component" value="Unassembled WGS sequence"/>
</dbReference>
<comment type="caution">
    <text evidence="2">The sequence shown here is derived from an EMBL/GenBank/DDBJ whole genome shotgun (WGS) entry which is preliminary data.</text>
</comment>
<feature type="compositionally biased region" description="Basic and acidic residues" evidence="1">
    <location>
        <begin position="10"/>
        <end position="30"/>
    </location>
</feature>